<dbReference type="HOGENOM" id="CLU_073603_0_0_10"/>
<evidence type="ECO:0000313" key="3">
    <source>
        <dbReference type="Proteomes" id="UP000003167"/>
    </source>
</evidence>
<keyword evidence="3" id="KW-1185">Reference proteome</keyword>
<dbReference type="PATRIC" id="fig|999422.3.peg.1196"/>
<dbReference type="InterPro" id="IPR016181">
    <property type="entry name" value="Acyl_CoA_acyltransferase"/>
</dbReference>
<gene>
    <name evidence="2" type="ORF">HMPREF9944_01157</name>
</gene>
<feature type="domain" description="BioF2-like acetyltransferase" evidence="1">
    <location>
        <begin position="161"/>
        <end position="279"/>
    </location>
</feature>
<protein>
    <recommendedName>
        <fullName evidence="1">BioF2-like acetyltransferase domain-containing protein</fullName>
    </recommendedName>
</protein>
<dbReference type="EMBL" id="AGEK01000021">
    <property type="protein sequence ID" value="EHO71301.1"/>
    <property type="molecule type" value="Genomic_DNA"/>
</dbReference>
<evidence type="ECO:0000313" key="2">
    <source>
        <dbReference type="EMBL" id="EHO71301.1"/>
    </source>
</evidence>
<dbReference type="RefSeq" id="WP_008565041.1">
    <property type="nucleotide sequence ID" value="NZ_JH594502.1"/>
</dbReference>
<dbReference type="STRING" id="999422.HMPREF9944_01157"/>
<name>H1HLW3_9BACT</name>
<evidence type="ECO:0000259" key="1">
    <source>
        <dbReference type="Pfam" id="PF13480"/>
    </source>
</evidence>
<comment type="caution">
    <text evidence="2">The sequence shown here is derived from an EMBL/GenBank/DDBJ whole genome shotgun (WGS) entry which is preliminary data.</text>
</comment>
<reference evidence="2 3" key="1">
    <citation type="submission" date="2011-12" db="EMBL/GenBank/DDBJ databases">
        <title>The Genome Sequence of Prevotella maculosa OT 289.</title>
        <authorList>
            <consortium name="The Broad Institute Genome Sequencing Platform"/>
            <person name="Earl A."/>
            <person name="Ward D."/>
            <person name="Feldgarden M."/>
            <person name="Gevers D."/>
            <person name="Izard J."/>
            <person name="Blanton J.M."/>
            <person name="Mathney J."/>
            <person name="Tanner A.C."/>
            <person name="Dewhirst F.E."/>
            <person name="Young S.K."/>
            <person name="Zeng Q."/>
            <person name="Gargeya S."/>
            <person name="Fitzgerald M."/>
            <person name="Haas B."/>
            <person name="Abouelleil A."/>
            <person name="Alvarado L."/>
            <person name="Arachchi H.M."/>
            <person name="Berlin A."/>
            <person name="Chapman S.B."/>
            <person name="Gearin G."/>
            <person name="Goldberg J."/>
            <person name="Griggs A."/>
            <person name="Gujja S."/>
            <person name="Hansen M."/>
            <person name="Heiman D."/>
            <person name="Howarth C."/>
            <person name="Larimer J."/>
            <person name="Lui A."/>
            <person name="MacDonald P.J.P."/>
            <person name="McCowen C."/>
            <person name="Montmayeur A."/>
            <person name="Murphy C."/>
            <person name="Neiman D."/>
            <person name="Pearson M."/>
            <person name="Priest M."/>
            <person name="Roberts A."/>
            <person name="Saif S."/>
            <person name="Shea T."/>
            <person name="Sisk P."/>
            <person name="Stolte C."/>
            <person name="Sykes S."/>
            <person name="Wortman J."/>
            <person name="Nusbaum C."/>
            <person name="Birren B."/>
        </authorList>
    </citation>
    <scope>NUCLEOTIDE SEQUENCE [LARGE SCALE GENOMIC DNA]</scope>
    <source>
        <strain evidence="2 3">OT 289</strain>
    </source>
</reference>
<organism evidence="2 3">
    <name type="scientific">Segatella maculosa OT 289</name>
    <dbReference type="NCBI Taxonomy" id="999422"/>
    <lineage>
        <taxon>Bacteria</taxon>
        <taxon>Pseudomonadati</taxon>
        <taxon>Bacteroidota</taxon>
        <taxon>Bacteroidia</taxon>
        <taxon>Bacteroidales</taxon>
        <taxon>Prevotellaceae</taxon>
        <taxon>Segatella</taxon>
    </lineage>
</organism>
<sequence length="310" mass="36229">MFEIKPYTPKLKRQWDAFVAASKNGLFLFYRDYMDYHQRFTDHSLLIYRRNKLYALLPANREGDTLYSHQGLTFGGLIVNSHFTATEAITVLRLINAYLRDEGLRKVVYKTVPWLYQQQPSEEDLYAIYRTTNAKLVARDIASVIKLHVPLSCYRIRNSGMKKAKQLGIIIEESDRWADFWQLLTQNLQTKYHVIPVHSLSEITLLKARFPDNIRLFTARLDGLLAGTVVYEYGDVVHTQYISASPKGKQLHALDLLFDELIHNVYRDKTYFDFGKSTERQGLTLNESLIYQKEGFGGRAVCYDWYEWNL</sequence>
<dbReference type="SUPFAM" id="SSF55729">
    <property type="entry name" value="Acyl-CoA N-acyltransferases (Nat)"/>
    <property type="match status" value="1"/>
</dbReference>
<proteinExistence type="predicted"/>
<dbReference type="InterPro" id="IPR038740">
    <property type="entry name" value="BioF2-like_GNAT_dom"/>
</dbReference>
<dbReference type="Pfam" id="PF13480">
    <property type="entry name" value="Acetyltransf_6"/>
    <property type="match status" value="1"/>
</dbReference>
<accession>H1HLW3</accession>
<dbReference type="AlphaFoldDB" id="H1HLW3"/>
<dbReference type="OrthoDB" id="9808687at2"/>
<dbReference type="Proteomes" id="UP000003167">
    <property type="component" value="Unassembled WGS sequence"/>
</dbReference>
<dbReference type="Gene3D" id="3.40.630.30">
    <property type="match status" value="1"/>
</dbReference>